<feature type="coiled-coil region" evidence="1">
    <location>
        <begin position="100"/>
        <end position="127"/>
    </location>
</feature>
<name>A0A840WNB4_9ACTN</name>
<dbReference type="EMBL" id="JACHDO010000001">
    <property type="protein sequence ID" value="MBB5494491.1"/>
    <property type="molecule type" value="Genomic_DNA"/>
</dbReference>
<keyword evidence="5" id="KW-1185">Reference proteome</keyword>
<dbReference type="AlphaFoldDB" id="A0A840WNB4"/>
<evidence type="ECO:0000256" key="2">
    <source>
        <dbReference type="SAM" id="MobiDB-lite"/>
    </source>
</evidence>
<protein>
    <submittedName>
        <fullName evidence="4">Uncharacterized protein</fullName>
    </submittedName>
</protein>
<sequence>MAIVSNIHALTPPFAERRWPSRTRPGDLAQSSRVRSVLSTPRGQRFSRPGSAHPTSARSRSADPIAPESHQERRERLLRQMQGNPRVAHMLEHGPTPHWFHVARQRREQEEREARKLEAAVAEAEAYLAAQTAPAPPRGRHRAPRRWWAWPAAALSSALLFGLTVTEALAEGFAHNVGFVP</sequence>
<evidence type="ECO:0000256" key="3">
    <source>
        <dbReference type="SAM" id="Phobius"/>
    </source>
</evidence>
<keyword evidence="1" id="KW-0175">Coiled coil</keyword>
<gene>
    <name evidence="4" type="ORF">HNR07_005628</name>
</gene>
<feature type="compositionally biased region" description="Polar residues" evidence="2">
    <location>
        <begin position="29"/>
        <end position="42"/>
    </location>
</feature>
<feature type="region of interest" description="Disordered" evidence="2">
    <location>
        <begin position="16"/>
        <end position="73"/>
    </location>
</feature>
<reference evidence="4 5" key="1">
    <citation type="submission" date="2020-08" db="EMBL/GenBank/DDBJ databases">
        <title>Sequencing the genomes of 1000 actinobacteria strains.</title>
        <authorList>
            <person name="Klenk H.-P."/>
        </authorList>
    </citation>
    <scope>NUCLEOTIDE SEQUENCE [LARGE SCALE GENOMIC DNA]</scope>
    <source>
        <strain evidence="4 5">DSM 44598</strain>
    </source>
</reference>
<keyword evidence="3" id="KW-0812">Transmembrane</keyword>
<organism evidence="4 5">
    <name type="scientific">Nocardiopsis metallicus</name>
    <dbReference type="NCBI Taxonomy" id="179819"/>
    <lineage>
        <taxon>Bacteria</taxon>
        <taxon>Bacillati</taxon>
        <taxon>Actinomycetota</taxon>
        <taxon>Actinomycetes</taxon>
        <taxon>Streptosporangiales</taxon>
        <taxon>Nocardiopsidaceae</taxon>
        <taxon>Nocardiopsis</taxon>
    </lineage>
</organism>
<keyword evidence="3" id="KW-1133">Transmembrane helix</keyword>
<evidence type="ECO:0000256" key="1">
    <source>
        <dbReference type="SAM" id="Coils"/>
    </source>
</evidence>
<feature type="transmembrane region" description="Helical" evidence="3">
    <location>
        <begin position="147"/>
        <end position="165"/>
    </location>
</feature>
<accession>A0A840WNB4</accession>
<evidence type="ECO:0000313" key="4">
    <source>
        <dbReference type="EMBL" id="MBB5494491.1"/>
    </source>
</evidence>
<keyword evidence="3" id="KW-0472">Membrane</keyword>
<dbReference type="Proteomes" id="UP000579647">
    <property type="component" value="Unassembled WGS sequence"/>
</dbReference>
<comment type="caution">
    <text evidence="4">The sequence shown here is derived from an EMBL/GenBank/DDBJ whole genome shotgun (WGS) entry which is preliminary data.</text>
</comment>
<dbReference type="RefSeq" id="WP_246420526.1">
    <property type="nucleotide sequence ID" value="NZ_BAAAKM010000012.1"/>
</dbReference>
<evidence type="ECO:0000313" key="5">
    <source>
        <dbReference type="Proteomes" id="UP000579647"/>
    </source>
</evidence>
<proteinExistence type="predicted"/>